<organism evidence="1 2">
    <name type="scientific">Flammeovirga aprica JL-4</name>
    <dbReference type="NCBI Taxonomy" id="694437"/>
    <lineage>
        <taxon>Bacteria</taxon>
        <taxon>Pseudomonadati</taxon>
        <taxon>Bacteroidota</taxon>
        <taxon>Cytophagia</taxon>
        <taxon>Cytophagales</taxon>
        <taxon>Flammeovirgaceae</taxon>
        <taxon>Flammeovirga</taxon>
    </lineage>
</organism>
<dbReference type="RefSeq" id="WP_169654444.1">
    <property type="nucleotide sequence ID" value="NZ_JABANE010000003.1"/>
</dbReference>
<reference evidence="1 2" key="1">
    <citation type="submission" date="2020-04" db="EMBL/GenBank/DDBJ databases">
        <title>Flammeovirga sp. SR4, a novel species isolated from seawater.</title>
        <authorList>
            <person name="Wang X."/>
        </authorList>
    </citation>
    <scope>NUCLEOTIDE SEQUENCE [LARGE SCALE GENOMIC DNA]</scope>
    <source>
        <strain evidence="1 2">ATCC 23126</strain>
    </source>
</reference>
<sequence>MGLLLYGLDEPQFSTKYNDLILEATLKAKKEYYKNSGRITDVHAKIPTLSDLLKSYQQDKNLKEVREKLLEQTMSEWKGFVEKDNEMVMEFSNNIRDVVLPYVSDPNRMVWKWSDIAKDIHGLNEKQCEYYLGDMNTIGEYFSDKSDKKNEDLYKATTSSFLKMTLKKN</sequence>
<name>A0A7X9NZG7_9BACT</name>
<dbReference type="AlphaFoldDB" id="A0A7X9NZG7"/>
<dbReference type="Proteomes" id="UP000576082">
    <property type="component" value="Unassembled WGS sequence"/>
</dbReference>
<gene>
    <name evidence="1" type="ORF">HHU12_01860</name>
</gene>
<comment type="caution">
    <text evidence="1">The sequence shown here is derived from an EMBL/GenBank/DDBJ whole genome shotgun (WGS) entry which is preliminary data.</text>
</comment>
<dbReference type="EMBL" id="JABANE010000003">
    <property type="protein sequence ID" value="NME66698.1"/>
    <property type="molecule type" value="Genomic_DNA"/>
</dbReference>
<accession>A0A7X9NZG7</accession>
<evidence type="ECO:0000313" key="2">
    <source>
        <dbReference type="Proteomes" id="UP000576082"/>
    </source>
</evidence>
<proteinExistence type="predicted"/>
<evidence type="ECO:0000313" key="1">
    <source>
        <dbReference type="EMBL" id="NME66698.1"/>
    </source>
</evidence>
<protein>
    <submittedName>
        <fullName evidence="1">Uncharacterized protein</fullName>
    </submittedName>
</protein>
<keyword evidence="2" id="KW-1185">Reference proteome</keyword>